<dbReference type="InterPro" id="IPR036412">
    <property type="entry name" value="HAD-like_sf"/>
</dbReference>
<dbReference type="SFLD" id="SFLDG01129">
    <property type="entry name" value="C1.5:_HAD__Beta-PGM__Phosphata"/>
    <property type="match status" value="1"/>
</dbReference>
<dbReference type="InterPro" id="IPR051600">
    <property type="entry name" value="Beta-PGM-like"/>
</dbReference>
<name>A0ABP6P3W1_9ACTN</name>
<evidence type="ECO:0000256" key="4">
    <source>
        <dbReference type="ARBA" id="ARBA00022842"/>
    </source>
</evidence>
<keyword evidence="5" id="KW-0119">Carbohydrate metabolism</keyword>
<keyword evidence="4" id="KW-0460">Magnesium</keyword>
<dbReference type="EMBL" id="BAAAUT010000103">
    <property type="protein sequence ID" value="GAA3166874.1"/>
    <property type="molecule type" value="Genomic_DNA"/>
</dbReference>
<reference evidence="7" key="1">
    <citation type="journal article" date="2019" name="Int. J. Syst. Evol. Microbiol.">
        <title>The Global Catalogue of Microorganisms (GCM) 10K type strain sequencing project: providing services to taxonomists for standard genome sequencing and annotation.</title>
        <authorList>
            <consortium name="The Broad Institute Genomics Platform"/>
            <consortium name="The Broad Institute Genome Sequencing Center for Infectious Disease"/>
            <person name="Wu L."/>
            <person name="Ma J."/>
        </authorList>
    </citation>
    <scope>NUCLEOTIDE SEQUENCE [LARGE SCALE GENOMIC DNA]</scope>
    <source>
        <strain evidence="7">JCM 9373</strain>
    </source>
</reference>
<dbReference type="PANTHER" id="PTHR46193">
    <property type="entry name" value="6-PHOSPHOGLUCONATE PHOSPHATASE"/>
    <property type="match status" value="1"/>
</dbReference>
<evidence type="ECO:0000256" key="5">
    <source>
        <dbReference type="ARBA" id="ARBA00023277"/>
    </source>
</evidence>
<dbReference type="RefSeq" id="WP_344866765.1">
    <property type="nucleotide sequence ID" value="NZ_BAAAUT010000103.1"/>
</dbReference>
<gene>
    <name evidence="6" type="ORF">GCM10010466_67050</name>
</gene>
<evidence type="ECO:0000256" key="1">
    <source>
        <dbReference type="ARBA" id="ARBA00001946"/>
    </source>
</evidence>
<comment type="cofactor">
    <cofactor evidence="1">
        <name>Mg(2+)</name>
        <dbReference type="ChEBI" id="CHEBI:18420"/>
    </cofactor>
</comment>
<keyword evidence="3" id="KW-0479">Metal-binding</keyword>
<evidence type="ECO:0000313" key="6">
    <source>
        <dbReference type="EMBL" id="GAA3166874.1"/>
    </source>
</evidence>
<dbReference type="InterPro" id="IPR006439">
    <property type="entry name" value="HAD-SF_hydro_IA"/>
</dbReference>
<dbReference type="InterPro" id="IPR023214">
    <property type="entry name" value="HAD_sf"/>
</dbReference>
<dbReference type="Gene3D" id="3.40.50.1000">
    <property type="entry name" value="HAD superfamily/HAD-like"/>
    <property type="match status" value="1"/>
</dbReference>
<sequence>MTRSTELDLTRITAVVFDTDGVVTDTARVHAAAWKRVFDDFLRERAAPDGEPPRPFDAAEDYLRHVDGRSRADGVRGFLASRGIPADPDTVRELASRKDARFLAEIRTRGVAAFPSTAELARELRRRGVRTAAVSASRNCAEVLRAAGIGGLFDTRVDGVEAARLGLPGKPDPALFEEAARRLGAAPAETAVVEDALAGVEAGRRGGFGFVVGVDRHGRGGPLSAAGADLVVADLADLRLRGPESLRGDGPALPGETA</sequence>
<accession>A0ABP6P3W1</accession>
<dbReference type="PANTHER" id="PTHR46193:SF18">
    <property type="entry name" value="HEXITOL PHOSPHATASE B"/>
    <property type="match status" value="1"/>
</dbReference>
<dbReference type="Proteomes" id="UP001500320">
    <property type="component" value="Unassembled WGS sequence"/>
</dbReference>
<evidence type="ECO:0000256" key="3">
    <source>
        <dbReference type="ARBA" id="ARBA00022723"/>
    </source>
</evidence>
<comment type="caution">
    <text evidence="6">The sequence shown here is derived from an EMBL/GenBank/DDBJ whole genome shotgun (WGS) entry which is preliminary data.</text>
</comment>
<comment type="similarity">
    <text evidence="2">Belongs to the HAD-like hydrolase superfamily. CbbY/CbbZ/Gph/YieH family.</text>
</comment>
<evidence type="ECO:0000256" key="2">
    <source>
        <dbReference type="ARBA" id="ARBA00006171"/>
    </source>
</evidence>
<dbReference type="Pfam" id="PF00702">
    <property type="entry name" value="Hydrolase"/>
    <property type="match status" value="1"/>
</dbReference>
<dbReference type="Gene3D" id="1.10.150.240">
    <property type="entry name" value="Putative phosphatase, domain 2"/>
    <property type="match status" value="1"/>
</dbReference>
<keyword evidence="7" id="KW-1185">Reference proteome</keyword>
<evidence type="ECO:0000313" key="7">
    <source>
        <dbReference type="Proteomes" id="UP001500320"/>
    </source>
</evidence>
<protein>
    <submittedName>
        <fullName evidence="6">Uncharacterized protein</fullName>
    </submittedName>
</protein>
<organism evidence="6 7">
    <name type="scientific">Planomonospora alba</name>
    <dbReference type="NCBI Taxonomy" id="161354"/>
    <lineage>
        <taxon>Bacteria</taxon>
        <taxon>Bacillati</taxon>
        <taxon>Actinomycetota</taxon>
        <taxon>Actinomycetes</taxon>
        <taxon>Streptosporangiales</taxon>
        <taxon>Streptosporangiaceae</taxon>
        <taxon>Planomonospora</taxon>
    </lineage>
</organism>
<proteinExistence type="inferred from homology"/>
<dbReference type="SFLD" id="SFLDS00003">
    <property type="entry name" value="Haloacid_Dehalogenase"/>
    <property type="match status" value="1"/>
</dbReference>
<dbReference type="SUPFAM" id="SSF56784">
    <property type="entry name" value="HAD-like"/>
    <property type="match status" value="1"/>
</dbReference>
<dbReference type="InterPro" id="IPR023198">
    <property type="entry name" value="PGP-like_dom2"/>
</dbReference>
<dbReference type="NCBIfam" id="TIGR01509">
    <property type="entry name" value="HAD-SF-IA-v3"/>
    <property type="match status" value="1"/>
</dbReference>